<proteinExistence type="predicted"/>
<organism evidence="1 2">
    <name type="scientific">Caerostris darwini</name>
    <dbReference type="NCBI Taxonomy" id="1538125"/>
    <lineage>
        <taxon>Eukaryota</taxon>
        <taxon>Metazoa</taxon>
        <taxon>Ecdysozoa</taxon>
        <taxon>Arthropoda</taxon>
        <taxon>Chelicerata</taxon>
        <taxon>Arachnida</taxon>
        <taxon>Araneae</taxon>
        <taxon>Araneomorphae</taxon>
        <taxon>Entelegynae</taxon>
        <taxon>Araneoidea</taxon>
        <taxon>Araneidae</taxon>
        <taxon>Caerostris</taxon>
    </lineage>
</organism>
<protein>
    <submittedName>
        <fullName evidence="1">Uncharacterized protein</fullName>
    </submittedName>
</protein>
<reference evidence="1 2" key="1">
    <citation type="submission" date="2021-06" db="EMBL/GenBank/DDBJ databases">
        <title>Caerostris darwini draft genome.</title>
        <authorList>
            <person name="Kono N."/>
            <person name="Arakawa K."/>
        </authorList>
    </citation>
    <scope>NUCLEOTIDE SEQUENCE [LARGE SCALE GENOMIC DNA]</scope>
</reference>
<name>A0AAV4SP20_9ARAC</name>
<dbReference type="AlphaFoldDB" id="A0AAV4SP20"/>
<dbReference type="Proteomes" id="UP001054837">
    <property type="component" value="Unassembled WGS sequence"/>
</dbReference>
<evidence type="ECO:0000313" key="2">
    <source>
        <dbReference type="Proteomes" id="UP001054837"/>
    </source>
</evidence>
<keyword evidence="2" id="KW-1185">Reference proteome</keyword>
<accession>A0AAV4SP20</accession>
<dbReference type="EMBL" id="BPLQ01008122">
    <property type="protein sequence ID" value="GIY34971.1"/>
    <property type="molecule type" value="Genomic_DNA"/>
</dbReference>
<comment type="caution">
    <text evidence="1">The sequence shown here is derived from an EMBL/GenBank/DDBJ whole genome shotgun (WGS) entry which is preliminary data.</text>
</comment>
<evidence type="ECO:0000313" key="1">
    <source>
        <dbReference type="EMBL" id="GIY34971.1"/>
    </source>
</evidence>
<gene>
    <name evidence="1" type="ORF">CDAR_216071</name>
</gene>
<sequence>MLYEKTFQPESLCIQPSFLTWVFGKSSLQFQVLGIIIAMAGESTAFSSLHCTSLSAQRTILKIKRGQDRQWMSRFRFPVIACRSDPQGWGIVKLRRRVVQKAIKNVCWQEAVFIL</sequence>